<feature type="domain" description="N-acetyltransferase" evidence="1">
    <location>
        <begin position="1"/>
        <end position="151"/>
    </location>
</feature>
<evidence type="ECO:0000313" key="3">
    <source>
        <dbReference type="Proteomes" id="UP000594800"/>
    </source>
</evidence>
<gene>
    <name evidence="2" type="ORF">I0K15_18810</name>
</gene>
<dbReference type="InterPro" id="IPR051908">
    <property type="entry name" value="Ribosomal_N-acetyltransferase"/>
</dbReference>
<dbReference type="GO" id="GO:0005737">
    <property type="term" value="C:cytoplasm"/>
    <property type="evidence" value="ECO:0007669"/>
    <property type="project" value="TreeGrafter"/>
</dbReference>
<name>A0A7S9LRB8_9RHOB</name>
<dbReference type="GO" id="GO:0008999">
    <property type="term" value="F:protein-N-terminal-alanine acetyltransferase activity"/>
    <property type="evidence" value="ECO:0007669"/>
    <property type="project" value="TreeGrafter"/>
</dbReference>
<proteinExistence type="predicted"/>
<protein>
    <submittedName>
        <fullName evidence="2">GNAT family N-acetyltransferase</fullName>
    </submittedName>
</protein>
<organism evidence="2 3">
    <name type="scientific">Pontivivens ytuae</name>
    <dbReference type="NCBI Taxonomy" id="2789856"/>
    <lineage>
        <taxon>Bacteria</taxon>
        <taxon>Pseudomonadati</taxon>
        <taxon>Pseudomonadota</taxon>
        <taxon>Alphaproteobacteria</taxon>
        <taxon>Rhodobacterales</taxon>
        <taxon>Paracoccaceae</taxon>
        <taxon>Pontivivens</taxon>
    </lineage>
</organism>
<dbReference type="InterPro" id="IPR016181">
    <property type="entry name" value="Acyl_CoA_acyltransferase"/>
</dbReference>
<dbReference type="Gene3D" id="3.40.630.30">
    <property type="match status" value="1"/>
</dbReference>
<reference evidence="2 3" key="1">
    <citation type="submission" date="2020-11" db="EMBL/GenBank/DDBJ databases">
        <title>Description of Pontivivens ytuae sp. nov. isolated from deep sea sediment of Mariana Trench.</title>
        <authorList>
            <person name="Wang Z."/>
            <person name="Sun Q.-L."/>
            <person name="Xu X.-D."/>
            <person name="Tang Y.-Z."/>
            <person name="Zhang J."/>
        </authorList>
    </citation>
    <scope>NUCLEOTIDE SEQUENCE [LARGE SCALE GENOMIC DNA]</scope>
    <source>
        <strain evidence="2 3">MT2928</strain>
    </source>
</reference>
<evidence type="ECO:0000259" key="1">
    <source>
        <dbReference type="PROSITE" id="PS51186"/>
    </source>
</evidence>
<dbReference type="GO" id="GO:1990189">
    <property type="term" value="F:protein N-terminal-serine acetyltransferase activity"/>
    <property type="evidence" value="ECO:0007669"/>
    <property type="project" value="TreeGrafter"/>
</dbReference>
<dbReference type="KEGG" id="poz:I0K15_18810"/>
<dbReference type="RefSeq" id="WP_196103011.1">
    <property type="nucleotide sequence ID" value="NZ_CP064942.1"/>
</dbReference>
<sequence length="163" mass="17810">MLRTATAADFPFIQDQQARPELEALVAADTIEALRGYIAGADTELLIWEEDGPAAFILLAGLRSGSRNTELRRIVVAEVGRGTGQKVLSALMERVFERGTHRLWLDVAADNPRARAAYAKAGFREEGLLKEAWARRTGDRADLVIMAILASEWRALATPAPPA</sequence>
<keyword evidence="2" id="KW-0808">Transferase</keyword>
<keyword evidence="3" id="KW-1185">Reference proteome</keyword>
<dbReference type="EMBL" id="CP064942">
    <property type="protein sequence ID" value="QPH53802.1"/>
    <property type="molecule type" value="Genomic_DNA"/>
</dbReference>
<dbReference type="PANTHER" id="PTHR43441">
    <property type="entry name" value="RIBOSOMAL-PROTEIN-SERINE ACETYLTRANSFERASE"/>
    <property type="match status" value="1"/>
</dbReference>
<dbReference type="CDD" id="cd04301">
    <property type="entry name" value="NAT_SF"/>
    <property type="match status" value="1"/>
</dbReference>
<dbReference type="PROSITE" id="PS51186">
    <property type="entry name" value="GNAT"/>
    <property type="match status" value="1"/>
</dbReference>
<dbReference type="AlphaFoldDB" id="A0A7S9LRB8"/>
<dbReference type="SUPFAM" id="SSF55729">
    <property type="entry name" value="Acyl-CoA N-acyltransferases (Nat)"/>
    <property type="match status" value="1"/>
</dbReference>
<accession>A0A7S9LRB8</accession>
<dbReference type="PANTHER" id="PTHR43441:SF10">
    <property type="entry name" value="ACETYLTRANSFERASE"/>
    <property type="match status" value="1"/>
</dbReference>
<dbReference type="Proteomes" id="UP000594800">
    <property type="component" value="Chromosome"/>
</dbReference>
<evidence type="ECO:0000313" key="2">
    <source>
        <dbReference type="EMBL" id="QPH53802.1"/>
    </source>
</evidence>
<dbReference type="Pfam" id="PF00583">
    <property type="entry name" value="Acetyltransf_1"/>
    <property type="match status" value="1"/>
</dbReference>
<dbReference type="InterPro" id="IPR000182">
    <property type="entry name" value="GNAT_dom"/>
</dbReference>